<reference evidence="2" key="2">
    <citation type="journal article" date="2023" name="Int. J. Mol. Sci.">
        <title>De Novo Assembly and Annotation of 11 Diverse Shrub Willow (Salix) Genomes Reveals Novel Gene Organization in Sex-Linked Regions.</title>
        <authorList>
            <person name="Hyden B."/>
            <person name="Feng K."/>
            <person name="Yates T.B."/>
            <person name="Jawdy S."/>
            <person name="Cereghino C."/>
            <person name="Smart L.B."/>
            <person name="Muchero W."/>
        </authorList>
    </citation>
    <scope>NUCLEOTIDE SEQUENCE</scope>
    <source>
        <tissue evidence="2">Shoot tip</tissue>
    </source>
</reference>
<reference evidence="2" key="1">
    <citation type="submission" date="2022-10" db="EMBL/GenBank/DDBJ databases">
        <authorList>
            <person name="Hyden B.L."/>
            <person name="Feng K."/>
            <person name="Yates T."/>
            <person name="Jawdy S."/>
            <person name="Smart L.B."/>
            <person name="Muchero W."/>
        </authorList>
    </citation>
    <scope>NUCLEOTIDE SEQUENCE</scope>
    <source>
        <tissue evidence="2">Shoot tip</tissue>
    </source>
</reference>
<evidence type="ECO:0000259" key="1">
    <source>
        <dbReference type="Pfam" id="PF24890"/>
    </source>
</evidence>
<gene>
    <name evidence="2" type="ORF">OIU77_021845</name>
</gene>
<dbReference type="Pfam" id="PF24890">
    <property type="entry name" value="ALN_composite"/>
    <property type="match status" value="1"/>
</dbReference>
<accession>A0ABQ9CBD4</accession>
<proteinExistence type="predicted"/>
<comment type="caution">
    <text evidence="2">The sequence shown here is derived from an EMBL/GenBank/DDBJ whole genome shotgun (WGS) entry which is preliminary data.</text>
</comment>
<feature type="domain" description="Allantoinase composite" evidence="1">
    <location>
        <begin position="27"/>
        <end position="73"/>
    </location>
</feature>
<keyword evidence="3" id="KW-1185">Reference proteome</keyword>
<name>A0ABQ9CBD4_9ROSI</name>
<dbReference type="InterPro" id="IPR056854">
    <property type="entry name" value="ALN_composite"/>
</dbReference>
<protein>
    <recommendedName>
        <fullName evidence="1">Allantoinase composite domain-containing protein</fullName>
    </recommendedName>
</protein>
<dbReference type="Proteomes" id="UP001141253">
    <property type="component" value="Chromosome 4"/>
</dbReference>
<evidence type="ECO:0000313" key="3">
    <source>
        <dbReference type="Proteomes" id="UP001141253"/>
    </source>
</evidence>
<evidence type="ECO:0000313" key="2">
    <source>
        <dbReference type="EMBL" id="KAJ6396890.1"/>
    </source>
</evidence>
<organism evidence="2 3">
    <name type="scientific">Salix suchowensis</name>
    <dbReference type="NCBI Taxonomy" id="1278906"/>
    <lineage>
        <taxon>Eukaryota</taxon>
        <taxon>Viridiplantae</taxon>
        <taxon>Streptophyta</taxon>
        <taxon>Embryophyta</taxon>
        <taxon>Tracheophyta</taxon>
        <taxon>Spermatophyta</taxon>
        <taxon>Magnoliopsida</taxon>
        <taxon>eudicotyledons</taxon>
        <taxon>Gunneridae</taxon>
        <taxon>Pentapetalae</taxon>
        <taxon>rosids</taxon>
        <taxon>fabids</taxon>
        <taxon>Malpighiales</taxon>
        <taxon>Salicaceae</taxon>
        <taxon>Saliceae</taxon>
        <taxon>Salix</taxon>
    </lineage>
</organism>
<dbReference type="EMBL" id="JAPFFI010000004">
    <property type="protein sequence ID" value="KAJ6396890.1"/>
    <property type="molecule type" value="Genomic_DNA"/>
</dbReference>
<sequence>MSANLSITFCSSLILPRSLKESDCSLFPYNHYWIISKRIVTPRGVISGAVEVKEEKIVSIIKEEDWHGDLKREPNN</sequence>